<comment type="caution">
    <text evidence="1">The sequence shown here is derived from an EMBL/GenBank/DDBJ whole genome shotgun (WGS) entry which is preliminary data.</text>
</comment>
<dbReference type="EC" id="4.2.2.2" evidence="1"/>
<evidence type="ECO:0000313" key="2">
    <source>
        <dbReference type="Proteomes" id="UP000827976"/>
    </source>
</evidence>
<dbReference type="EMBL" id="CM037016">
    <property type="protein sequence ID" value="KAH7679651.1"/>
    <property type="molecule type" value="Genomic_DNA"/>
</dbReference>
<sequence length="398" mass="44322">MASPFHIHLLLLLLLLLLTFHTITTTTTASPNHPRSSRNTRRTMNVIDHCWRRTTNWSSNRQRLAMCSVGFAGKMSNNIGRGLTRYVVTDPTDDPLRPRYGTLRHGATLTKGKVWITFRQDMVITLKKPLMVKSMTTIDGRGANVLIANGASFVLYQVSNVIIHGLHFHDCKSQGAGAVVVPGGHVMQLSGNDGDAIRLVQASKVWIDHNTFSNSEDGLLDVTRGSTEITVSNNWFKDHDKVMLLGHDDAFLLDKKMKVSLLFNRFGPNCNQRMPRARHGYVHVVNNLYDGWGLYAIGGSMSPSIRSEGNLFIAKVGDGKEEKKVTARIGGRSSMSWNWVSLKDRFENEAYFKQSGSTAMTNPGYNLMQRFRVANANQVRALTRNAGALSCSAKQVRC</sequence>
<organism evidence="1 2">
    <name type="scientific">Dioscorea alata</name>
    <name type="common">Purple yam</name>
    <dbReference type="NCBI Taxonomy" id="55571"/>
    <lineage>
        <taxon>Eukaryota</taxon>
        <taxon>Viridiplantae</taxon>
        <taxon>Streptophyta</taxon>
        <taxon>Embryophyta</taxon>
        <taxon>Tracheophyta</taxon>
        <taxon>Spermatophyta</taxon>
        <taxon>Magnoliopsida</taxon>
        <taxon>Liliopsida</taxon>
        <taxon>Dioscoreales</taxon>
        <taxon>Dioscoreaceae</taxon>
        <taxon>Dioscorea</taxon>
    </lineage>
</organism>
<proteinExistence type="predicted"/>
<accession>A0ACB7VXK4</accession>
<evidence type="ECO:0000313" key="1">
    <source>
        <dbReference type="EMBL" id="KAH7679651.1"/>
    </source>
</evidence>
<keyword evidence="2" id="KW-1185">Reference proteome</keyword>
<name>A0ACB7VXK4_DIOAL</name>
<gene>
    <name evidence="1" type="ORF">IHE45_06G072400</name>
</gene>
<keyword evidence="1" id="KW-0456">Lyase</keyword>
<dbReference type="Proteomes" id="UP000827976">
    <property type="component" value="Chromosome 6"/>
</dbReference>
<protein>
    <submittedName>
        <fullName evidence="1">Pectate lyase protein</fullName>
        <ecNumber evidence="1">4.2.2.2</ecNumber>
    </submittedName>
</protein>
<reference evidence="2" key="1">
    <citation type="journal article" date="2022" name="Nat. Commun.">
        <title>Chromosome evolution and the genetic basis of agronomically important traits in greater yam.</title>
        <authorList>
            <person name="Bredeson J.V."/>
            <person name="Lyons J.B."/>
            <person name="Oniyinde I.O."/>
            <person name="Okereke N.R."/>
            <person name="Kolade O."/>
            <person name="Nnabue I."/>
            <person name="Nwadili C.O."/>
            <person name="Hribova E."/>
            <person name="Parker M."/>
            <person name="Nwogha J."/>
            <person name="Shu S."/>
            <person name="Carlson J."/>
            <person name="Kariba R."/>
            <person name="Muthemba S."/>
            <person name="Knop K."/>
            <person name="Barton G.J."/>
            <person name="Sherwood A.V."/>
            <person name="Lopez-Montes A."/>
            <person name="Asiedu R."/>
            <person name="Jamnadass R."/>
            <person name="Muchugi A."/>
            <person name="Goodstein D."/>
            <person name="Egesi C.N."/>
            <person name="Featherston J."/>
            <person name="Asfaw A."/>
            <person name="Simpson G.G."/>
            <person name="Dolezel J."/>
            <person name="Hendre P.S."/>
            <person name="Van Deynze A."/>
            <person name="Kumar P.L."/>
            <person name="Obidiegwu J.E."/>
            <person name="Bhattacharjee R."/>
            <person name="Rokhsar D.S."/>
        </authorList>
    </citation>
    <scope>NUCLEOTIDE SEQUENCE [LARGE SCALE GENOMIC DNA]</scope>
    <source>
        <strain evidence="2">cv. TDa95/00328</strain>
    </source>
</reference>